<accession>A0A318IUA0</accession>
<keyword evidence="3" id="KW-1185">Reference proteome</keyword>
<dbReference type="GO" id="GO:0016853">
    <property type="term" value="F:isomerase activity"/>
    <property type="evidence" value="ECO:0007669"/>
    <property type="project" value="UniProtKB-KW"/>
</dbReference>
<dbReference type="Gene3D" id="3.10.450.50">
    <property type="match status" value="1"/>
</dbReference>
<evidence type="ECO:0000313" key="3">
    <source>
        <dbReference type="Proteomes" id="UP000247792"/>
    </source>
</evidence>
<gene>
    <name evidence="2" type="ORF">DFR42_11365</name>
</gene>
<comment type="caution">
    <text evidence="2">The sequence shown here is derived from an EMBL/GenBank/DDBJ whole genome shotgun (WGS) entry which is preliminary data.</text>
</comment>
<dbReference type="RefSeq" id="WP_110257792.1">
    <property type="nucleotide sequence ID" value="NZ_QJKB01000013.1"/>
</dbReference>
<organism evidence="2 3">
    <name type="scientific">Undibacterium pigrum</name>
    <dbReference type="NCBI Taxonomy" id="401470"/>
    <lineage>
        <taxon>Bacteria</taxon>
        <taxon>Pseudomonadati</taxon>
        <taxon>Pseudomonadota</taxon>
        <taxon>Betaproteobacteria</taxon>
        <taxon>Burkholderiales</taxon>
        <taxon>Oxalobacteraceae</taxon>
        <taxon>Undibacterium</taxon>
    </lineage>
</organism>
<feature type="chain" id="PRO_5016466285" evidence="1">
    <location>
        <begin position="28"/>
        <end position="157"/>
    </location>
</feature>
<dbReference type="Proteomes" id="UP000247792">
    <property type="component" value="Unassembled WGS sequence"/>
</dbReference>
<dbReference type="InterPro" id="IPR032710">
    <property type="entry name" value="NTF2-like_dom_sf"/>
</dbReference>
<evidence type="ECO:0000256" key="1">
    <source>
        <dbReference type="SAM" id="SignalP"/>
    </source>
</evidence>
<dbReference type="OrthoDB" id="9154069at2"/>
<reference evidence="2 3" key="1">
    <citation type="submission" date="2018-05" db="EMBL/GenBank/DDBJ databases">
        <title>Genomic Encyclopedia of Type Strains, Phase IV (KMG-IV): sequencing the most valuable type-strain genomes for metagenomic binning, comparative biology and taxonomic classification.</title>
        <authorList>
            <person name="Goeker M."/>
        </authorList>
    </citation>
    <scope>NUCLEOTIDE SEQUENCE [LARGE SCALE GENOMIC DNA]</scope>
    <source>
        <strain evidence="2 3">DSM 19792</strain>
    </source>
</reference>
<name>A0A318IUA0_9BURK</name>
<dbReference type="AlphaFoldDB" id="A0A318IUA0"/>
<evidence type="ECO:0000313" key="2">
    <source>
        <dbReference type="EMBL" id="PXX37991.1"/>
    </source>
</evidence>
<feature type="signal peptide" evidence="1">
    <location>
        <begin position="1"/>
        <end position="27"/>
    </location>
</feature>
<sequence>MTTIIDRSFVNILATVLLILSMSVARAENTSGADAVKAASVDFFNSVSQRNLVAVASYLDTEGFTEFVAESDKLLQLDANAFGGLFKSGAKIDLRLGDIQVKATVDAAIVTGTRVGAITKPGVAVVEGKSLITMVWFKKENAWLLKHIHLSPVTGNQ</sequence>
<keyword evidence="2" id="KW-0413">Isomerase</keyword>
<keyword evidence="1" id="KW-0732">Signal</keyword>
<dbReference type="SUPFAM" id="SSF54427">
    <property type="entry name" value="NTF2-like"/>
    <property type="match status" value="1"/>
</dbReference>
<protein>
    <submittedName>
        <fullName evidence="2">Ketosteroid isomerase-like protein</fullName>
    </submittedName>
</protein>
<dbReference type="EMBL" id="QJKB01000013">
    <property type="protein sequence ID" value="PXX37991.1"/>
    <property type="molecule type" value="Genomic_DNA"/>
</dbReference>
<proteinExistence type="predicted"/>